<keyword evidence="2 3" id="KW-0040">ANK repeat</keyword>
<proteinExistence type="predicted"/>
<dbReference type="SMART" id="SM00248">
    <property type="entry name" value="ANK"/>
    <property type="match status" value="3"/>
</dbReference>
<keyword evidence="1" id="KW-0677">Repeat</keyword>
<organism evidence="4 5">
    <name type="scientific">Aspergillus udagawae</name>
    <dbReference type="NCBI Taxonomy" id="91492"/>
    <lineage>
        <taxon>Eukaryota</taxon>
        <taxon>Fungi</taxon>
        <taxon>Dikarya</taxon>
        <taxon>Ascomycota</taxon>
        <taxon>Pezizomycotina</taxon>
        <taxon>Eurotiomycetes</taxon>
        <taxon>Eurotiomycetidae</taxon>
        <taxon>Eurotiales</taxon>
        <taxon>Aspergillaceae</taxon>
        <taxon>Aspergillus</taxon>
        <taxon>Aspergillus subgen. Fumigati</taxon>
    </lineage>
</organism>
<dbReference type="InterPro" id="IPR036770">
    <property type="entry name" value="Ankyrin_rpt-contain_sf"/>
</dbReference>
<evidence type="ECO:0000256" key="1">
    <source>
        <dbReference type="ARBA" id="ARBA00022737"/>
    </source>
</evidence>
<feature type="repeat" description="ANK" evidence="3">
    <location>
        <begin position="69"/>
        <end position="97"/>
    </location>
</feature>
<sequence length="262" mass="28950">MNSVQQKAIQQEAADAARSGNASRLRDCLTRGANLWYDCVFGFALESGDVATFQTILDFGADINEDMGHNGTPLIAALRHNHHELLEFLFSKGVDPNKGHWGHWLPPLSVAVRFTKDIKWVQRLLEAGAKVKESGALHFAAFQSDLARMKLLLDYGADVNEIPPFPLYGAKPSIIHTKKGTPVHWAIADEHLGLCDSYAGMTPTSPSRMKMALPSWTVWILSLQSWLQPERTVLGAIGDIIRNACVWYRFGGNVLAMKVALS</sequence>
<dbReference type="SUPFAM" id="SSF48403">
    <property type="entry name" value="Ankyrin repeat"/>
    <property type="match status" value="1"/>
</dbReference>
<accession>A0A8H3P5T2</accession>
<dbReference type="EMBL" id="BLKC01000053">
    <property type="protein sequence ID" value="GFF43434.1"/>
    <property type="molecule type" value="Genomic_DNA"/>
</dbReference>
<protein>
    <submittedName>
        <fullName evidence="4">Isoform 2 of ankyrin repeat and SOCS box protein 2</fullName>
    </submittedName>
</protein>
<dbReference type="PROSITE" id="PS50297">
    <property type="entry name" value="ANK_REP_REGION"/>
    <property type="match status" value="2"/>
</dbReference>
<dbReference type="Proteomes" id="UP000465221">
    <property type="component" value="Unassembled WGS sequence"/>
</dbReference>
<comment type="caution">
    <text evidence="4">The sequence shown here is derived from an EMBL/GenBank/DDBJ whole genome shotgun (WGS) entry which is preliminary data.</text>
</comment>
<evidence type="ECO:0000313" key="4">
    <source>
        <dbReference type="EMBL" id="GFF43434.1"/>
    </source>
</evidence>
<dbReference type="InterPro" id="IPR002110">
    <property type="entry name" value="Ankyrin_rpt"/>
</dbReference>
<feature type="repeat" description="ANK" evidence="3">
    <location>
        <begin position="132"/>
        <end position="164"/>
    </location>
</feature>
<evidence type="ECO:0000256" key="3">
    <source>
        <dbReference type="PROSITE-ProRule" id="PRU00023"/>
    </source>
</evidence>
<dbReference type="AlphaFoldDB" id="A0A8H3P5T2"/>
<gene>
    <name evidence="4" type="ORF">IFM46972_07209</name>
</gene>
<dbReference type="Pfam" id="PF00023">
    <property type="entry name" value="Ank"/>
    <property type="match status" value="1"/>
</dbReference>
<dbReference type="PANTHER" id="PTHR24171">
    <property type="entry name" value="ANKYRIN REPEAT DOMAIN-CONTAINING PROTEIN 39-RELATED"/>
    <property type="match status" value="1"/>
</dbReference>
<dbReference type="Gene3D" id="1.25.40.20">
    <property type="entry name" value="Ankyrin repeat-containing domain"/>
    <property type="match status" value="2"/>
</dbReference>
<evidence type="ECO:0000313" key="5">
    <source>
        <dbReference type="Proteomes" id="UP000465221"/>
    </source>
</evidence>
<reference evidence="4 5" key="1">
    <citation type="submission" date="2020-01" db="EMBL/GenBank/DDBJ databases">
        <title>Draft genome sequence of Aspergillus udagawae IFM 46972.</title>
        <authorList>
            <person name="Takahashi H."/>
            <person name="Yaguchi T."/>
        </authorList>
    </citation>
    <scope>NUCLEOTIDE SEQUENCE [LARGE SCALE GENOMIC DNA]</scope>
    <source>
        <strain evidence="4 5">IFM 46972</strain>
    </source>
</reference>
<name>A0A8H3P5T2_9EURO</name>
<dbReference type="PROSITE" id="PS50088">
    <property type="entry name" value="ANK_REPEAT"/>
    <property type="match status" value="2"/>
</dbReference>
<evidence type="ECO:0000256" key="2">
    <source>
        <dbReference type="ARBA" id="ARBA00023043"/>
    </source>
</evidence>
<dbReference type="Pfam" id="PF12796">
    <property type="entry name" value="Ank_2"/>
    <property type="match status" value="1"/>
</dbReference>